<gene>
    <name evidence="1" type="ORF">HMPREF3192_00989</name>
</gene>
<comment type="caution">
    <text evidence="1">The sequence shown here is derived from an EMBL/GenBank/DDBJ whole genome shotgun (WGS) entry which is preliminary data.</text>
</comment>
<reference evidence="2" key="1">
    <citation type="submission" date="2016-01" db="EMBL/GenBank/DDBJ databases">
        <authorList>
            <person name="Mitreva M."/>
            <person name="Pepin K.H."/>
            <person name="Mihindukulasuriya K.A."/>
            <person name="Fulton R."/>
            <person name="Fronick C."/>
            <person name="O'Laughlin M."/>
            <person name="Miner T."/>
            <person name="Herter B."/>
            <person name="Rosa B.A."/>
            <person name="Cordes M."/>
            <person name="Tomlinson C."/>
            <person name="Wollam A."/>
            <person name="Palsikar V.B."/>
            <person name="Mardis E.R."/>
            <person name="Wilson R.K."/>
        </authorList>
    </citation>
    <scope>NUCLEOTIDE SEQUENCE [LARGE SCALE GENOMIC DNA]</scope>
    <source>
        <strain evidence="2">DNF00019</strain>
    </source>
</reference>
<organism evidence="1 2">
    <name type="scientific">Atopobium deltae</name>
    <dbReference type="NCBI Taxonomy" id="1393034"/>
    <lineage>
        <taxon>Bacteria</taxon>
        <taxon>Bacillati</taxon>
        <taxon>Actinomycetota</taxon>
        <taxon>Coriobacteriia</taxon>
        <taxon>Coriobacteriales</taxon>
        <taxon>Atopobiaceae</taxon>
        <taxon>Atopobium</taxon>
    </lineage>
</organism>
<name>A0A133XS49_9ACTN</name>
<proteinExistence type="predicted"/>
<dbReference type="STRING" id="1393034.HMPREF3192_00989"/>
<accession>A0A133XS49</accession>
<evidence type="ECO:0000313" key="2">
    <source>
        <dbReference type="Proteomes" id="UP000070675"/>
    </source>
</evidence>
<dbReference type="AlphaFoldDB" id="A0A133XS49"/>
<dbReference type="EMBL" id="LSCR01000029">
    <property type="protein sequence ID" value="KXB33761.1"/>
    <property type="molecule type" value="Genomic_DNA"/>
</dbReference>
<dbReference type="RefSeq" id="WP_066305723.1">
    <property type="nucleotide sequence ID" value="NZ_KQ959507.1"/>
</dbReference>
<keyword evidence="2" id="KW-1185">Reference proteome</keyword>
<evidence type="ECO:0000313" key="1">
    <source>
        <dbReference type="EMBL" id="KXB33761.1"/>
    </source>
</evidence>
<dbReference type="Proteomes" id="UP000070675">
    <property type="component" value="Unassembled WGS sequence"/>
</dbReference>
<dbReference type="InterPro" id="IPR006448">
    <property type="entry name" value="Phage_term_ssu_P27"/>
</dbReference>
<dbReference type="PATRIC" id="fig|1393034.3.peg.954"/>
<dbReference type="Pfam" id="PF05119">
    <property type="entry name" value="Terminase_4"/>
    <property type="match status" value="1"/>
</dbReference>
<protein>
    <submittedName>
        <fullName evidence="1">Phage terminase, small subunit, P27 family</fullName>
    </submittedName>
</protein>
<dbReference type="OrthoDB" id="3196850at2"/>
<sequence length="128" mass="14223">MAKLKKPASIAKDEFKSQKFDELTQGRNFTASDIPTLAMLCHWHQIAQQCIDDMQTQDGIQVAYMNKLDDLKALPQIAVLKQASAEIRALNKQLGINDQAQNQDKKKTKKASLLTLVVKDRAKKSGGA</sequence>